<reference evidence="1" key="1">
    <citation type="journal article" date="2018" name="Genome Biol.">
        <title>SKESA: strategic k-mer extension for scrupulous assemblies.</title>
        <authorList>
            <person name="Souvorov A."/>
            <person name="Agarwala R."/>
            <person name="Lipman D.J."/>
        </authorList>
    </citation>
    <scope>NUCLEOTIDE SEQUENCE</scope>
    <source>
        <strain evidence="1">CFIAFB20140161</strain>
    </source>
</reference>
<dbReference type="AlphaFoldDB" id="A0A749N4M6"/>
<evidence type="ECO:0000313" key="1">
    <source>
        <dbReference type="EMBL" id="HAF5615358.1"/>
    </source>
</evidence>
<protein>
    <recommendedName>
        <fullName evidence="2">DUF488 domain-containing protein</fullName>
    </recommendedName>
</protein>
<comment type="caution">
    <text evidence="1">The sequence shown here is derived from an EMBL/GenBank/DDBJ whole genome shotgun (WGS) entry which is preliminary data.</text>
</comment>
<proteinExistence type="predicted"/>
<reference evidence="1" key="2">
    <citation type="submission" date="2020-02" db="EMBL/GenBank/DDBJ databases">
        <authorList>
            <consortium name="NCBI Pathogen Detection Project"/>
        </authorList>
    </citation>
    <scope>NUCLEOTIDE SEQUENCE</scope>
    <source>
        <strain evidence="1">CFIAFB20140161</strain>
    </source>
</reference>
<name>A0A749N4M6_SALER</name>
<gene>
    <name evidence="1" type="ORF">G9A70_003047</name>
</gene>
<sequence>MMGNVEPVLLCWEKPGEFCHRQLVARWFRRELGIAVEEYDPRATPQFDLF</sequence>
<dbReference type="EMBL" id="DAAVOH010000006">
    <property type="protein sequence ID" value="HAF5615358.1"/>
    <property type="molecule type" value="Genomic_DNA"/>
</dbReference>
<evidence type="ECO:0008006" key="2">
    <source>
        <dbReference type="Google" id="ProtNLM"/>
    </source>
</evidence>
<accession>A0A749N4M6</accession>
<dbReference type="RefSeq" id="WP_414196609.1">
    <property type="nucleotide sequence ID" value="NZ_JANVDZ010000007.1"/>
</dbReference>
<organism evidence="1">
    <name type="scientific">Salmonella enterica</name>
    <name type="common">Salmonella choleraesuis</name>
    <dbReference type="NCBI Taxonomy" id="28901"/>
    <lineage>
        <taxon>Bacteria</taxon>
        <taxon>Pseudomonadati</taxon>
        <taxon>Pseudomonadota</taxon>
        <taxon>Gammaproteobacteria</taxon>
        <taxon>Enterobacterales</taxon>
        <taxon>Enterobacteriaceae</taxon>
        <taxon>Salmonella</taxon>
    </lineage>
</organism>